<sequence>MSSGFHYTKFLTKILNIIFMNVKPALRSECDQAFIRFLKSFFEVFNDKIKRNSFESRENHYFLAEINF</sequence>
<protein>
    <submittedName>
        <fullName evidence="1">Uncharacterized protein</fullName>
    </submittedName>
</protein>
<accession>A0A3D9B1D1</accession>
<proteinExistence type="predicted"/>
<comment type="caution">
    <text evidence="1">The sequence shown here is derived from an EMBL/GenBank/DDBJ whole genome shotgun (WGS) entry which is preliminary data.</text>
</comment>
<gene>
    <name evidence="1" type="ORF">DRF68_13385</name>
</gene>
<keyword evidence="2" id="KW-1185">Reference proteome</keyword>
<evidence type="ECO:0000313" key="2">
    <source>
        <dbReference type="Proteomes" id="UP000256924"/>
    </source>
</evidence>
<dbReference type="Proteomes" id="UP000256924">
    <property type="component" value="Unassembled WGS sequence"/>
</dbReference>
<dbReference type="AlphaFoldDB" id="A0A3D9B1D1"/>
<reference evidence="1 2" key="1">
    <citation type="journal article" date="2004" name="Emerg. Infect. Dis.">
        <title>Amoebae-resisting bacteria isolated from human nasal swabs by amoebal coculture.</title>
        <authorList>
            <person name="Greub G."/>
            <person name="La Scola B."/>
            <person name="Raoult D."/>
        </authorList>
    </citation>
    <scope>NUCLEOTIDE SEQUENCE [LARGE SCALE GENOMIC DNA]</scope>
    <source>
        <strain evidence="1 2">CCUG 51329</strain>
    </source>
</reference>
<organism evidence="1 2">
    <name type="scientific">Candidatus Chryseobacterium massiliense</name>
    <dbReference type="NCBI Taxonomy" id="204089"/>
    <lineage>
        <taxon>Bacteria</taxon>
        <taxon>Pseudomonadati</taxon>
        <taxon>Bacteroidota</taxon>
        <taxon>Flavobacteriia</taxon>
        <taxon>Flavobacteriales</taxon>
        <taxon>Weeksellaceae</taxon>
        <taxon>Chryseobacterium group</taxon>
        <taxon>Chryseobacterium</taxon>
    </lineage>
</organism>
<name>A0A3D9B1D1_9FLAO</name>
<evidence type="ECO:0000313" key="1">
    <source>
        <dbReference type="EMBL" id="REC47393.1"/>
    </source>
</evidence>
<dbReference type="EMBL" id="QNVU01000026">
    <property type="protein sequence ID" value="REC47393.1"/>
    <property type="molecule type" value="Genomic_DNA"/>
</dbReference>